<comment type="catalytic activity">
    <reaction evidence="1">
        <text>ATP + protein L-histidine = ADP + protein N-phospho-L-histidine.</text>
        <dbReference type="EC" id="2.7.13.3"/>
    </reaction>
</comment>
<sequence>MEILAAAAVILAAGCTVAAWIFYRQKKNMYQALSRMMDDLLEDRVVTLTDLKEGEVSALAGKAKRLSEKLQSEIGQATQEKEQVKSLISNMSHQLKTPLTNIMMYEEILSSDGAAGTKLSKEDQKKFLAKMRAQSEKVDWILNSLFKMVRLEQNVIVFEAGPNLIRKTILDAVNLIYEKAQRKQIEIETEYFPDCSLFHNPRWTTEVFANLLENAVKYTPEGGKITIGMQRFEMYTEIRIRDTGIGIEQKEQTEIFKRFYRSRGVENQEGSGIGLYLSKLILEKEKGYMNVASRKGMGSCFSVFLQNSQE</sequence>
<dbReference type="EMBL" id="JABACJ020000029">
    <property type="protein sequence ID" value="MBU3878231.1"/>
    <property type="molecule type" value="Genomic_DNA"/>
</dbReference>
<keyword evidence="8" id="KW-0175">Coiled coil</keyword>
<evidence type="ECO:0000256" key="4">
    <source>
        <dbReference type="ARBA" id="ARBA00022553"/>
    </source>
</evidence>
<keyword evidence="7" id="KW-0902">Two-component regulatory system</keyword>
<dbReference type="Proteomes" id="UP000723714">
    <property type="component" value="Unassembled WGS sequence"/>
</dbReference>
<evidence type="ECO:0000256" key="3">
    <source>
        <dbReference type="ARBA" id="ARBA00012438"/>
    </source>
</evidence>
<dbReference type="PANTHER" id="PTHR45453">
    <property type="entry name" value="PHOSPHATE REGULON SENSOR PROTEIN PHOR"/>
    <property type="match status" value="1"/>
</dbReference>
<keyword evidence="6 10" id="KW-0418">Kinase</keyword>
<dbReference type="Pfam" id="PF02518">
    <property type="entry name" value="HATPase_c"/>
    <property type="match status" value="1"/>
</dbReference>
<feature type="domain" description="Histidine kinase" evidence="9">
    <location>
        <begin position="90"/>
        <end position="309"/>
    </location>
</feature>
<dbReference type="InterPro" id="IPR003661">
    <property type="entry name" value="HisK_dim/P_dom"/>
</dbReference>
<evidence type="ECO:0000256" key="8">
    <source>
        <dbReference type="SAM" id="Coils"/>
    </source>
</evidence>
<dbReference type="InterPro" id="IPR003594">
    <property type="entry name" value="HATPase_dom"/>
</dbReference>
<keyword evidence="4" id="KW-0597">Phosphoprotein</keyword>
<dbReference type="InterPro" id="IPR005467">
    <property type="entry name" value="His_kinase_dom"/>
</dbReference>
<proteinExistence type="predicted"/>
<feature type="coiled-coil region" evidence="8">
    <location>
        <begin position="23"/>
        <end position="87"/>
    </location>
</feature>
<comment type="caution">
    <text evidence="10">The sequence shown here is derived from an EMBL/GenBank/DDBJ whole genome shotgun (WGS) entry which is preliminary data.</text>
</comment>
<dbReference type="PROSITE" id="PS50109">
    <property type="entry name" value="HIS_KIN"/>
    <property type="match status" value="1"/>
</dbReference>
<evidence type="ECO:0000259" key="9">
    <source>
        <dbReference type="PROSITE" id="PS50109"/>
    </source>
</evidence>
<dbReference type="Pfam" id="PF00512">
    <property type="entry name" value="HisKA"/>
    <property type="match status" value="1"/>
</dbReference>
<reference evidence="10 11" key="1">
    <citation type="submission" date="2021-06" db="EMBL/GenBank/DDBJ databases">
        <title>Faecalicatena sp. nov. isolated from porcine feces.</title>
        <authorList>
            <person name="Oh B.S."/>
            <person name="Lee J.H."/>
        </authorList>
    </citation>
    <scope>NUCLEOTIDE SEQUENCE [LARGE SCALE GENOMIC DNA]</scope>
    <source>
        <strain evidence="10 11">AGMB00832</strain>
    </source>
</reference>
<dbReference type="GO" id="GO:0016301">
    <property type="term" value="F:kinase activity"/>
    <property type="evidence" value="ECO:0007669"/>
    <property type="project" value="UniProtKB-KW"/>
</dbReference>
<dbReference type="PANTHER" id="PTHR45453:SF1">
    <property type="entry name" value="PHOSPHATE REGULON SENSOR PROTEIN PHOR"/>
    <property type="match status" value="1"/>
</dbReference>
<evidence type="ECO:0000256" key="7">
    <source>
        <dbReference type="ARBA" id="ARBA00023012"/>
    </source>
</evidence>
<keyword evidence="11" id="KW-1185">Reference proteome</keyword>
<dbReference type="CDD" id="cd00082">
    <property type="entry name" value="HisKA"/>
    <property type="match status" value="1"/>
</dbReference>
<dbReference type="SMART" id="SM00387">
    <property type="entry name" value="HATPase_c"/>
    <property type="match status" value="1"/>
</dbReference>
<evidence type="ECO:0000313" key="10">
    <source>
        <dbReference type="EMBL" id="MBU3878231.1"/>
    </source>
</evidence>
<evidence type="ECO:0000256" key="2">
    <source>
        <dbReference type="ARBA" id="ARBA00004370"/>
    </source>
</evidence>
<protein>
    <recommendedName>
        <fullName evidence="3">histidine kinase</fullName>
        <ecNumber evidence="3">2.7.13.3</ecNumber>
    </recommendedName>
</protein>
<evidence type="ECO:0000256" key="1">
    <source>
        <dbReference type="ARBA" id="ARBA00000085"/>
    </source>
</evidence>
<organism evidence="10 11">
    <name type="scientific">Faecalicatena faecalis</name>
    <dbReference type="NCBI Taxonomy" id="2726362"/>
    <lineage>
        <taxon>Bacteria</taxon>
        <taxon>Bacillati</taxon>
        <taxon>Bacillota</taxon>
        <taxon>Clostridia</taxon>
        <taxon>Lachnospirales</taxon>
        <taxon>Lachnospiraceae</taxon>
        <taxon>Faecalicatena</taxon>
    </lineage>
</organism>
<accession>A0ABS6DAW8</accession>
<gene>
    <name evidence="10" type="ORF">HGO97_020730</name>
</gene>
<evidence type="ECO:0000256" key="5">
    <source>
        <dbReference type="ARBA" id="ARBA00022679"/>
    </source>
</evidence>
<name>A0ABS6DAW8_9FIRM</name>
<evidence type="ECO:0000313" key="11">
    <source>
        <dbReference type="Proteomes" id="UP000723714"/>
    </source>
</evidence>
<dbReference type="EC" id="2.7.13.3" evidence="3"/>
<keyword evidence="5" id="KW-0808">Transferase</keyword>
<evidence type="ECO:0000256" key="6">
    <source>
        <dbReference type="ARBA" id="ARBA00022777"/>
    </source>
</evidence>
<dbReference type="InterPro" id="IPR050351">
    <property type="entry name" value="BphY/WalK/GraS-like"/>
</dbReference>
<comment type="subcellular location">
    <subcellularLocation>
        <location evidence="2">Membrane</location>
    </subcellularLocation>
</comment>
<dbReference type="SMART" id="SM00388">
    <property type="entry name" value="HisKA"/>
    <property type="match status" value="1"/>
</dbReference>